<dbReference type="Proteomes" id="UP000031599">
    <property type="component" value="Unassembled WGS sequence"/>
</dbReference>
<protein>
    <submittedName>
        <fullName evidence="1">Uncharacterized protein</fullName>
    </submittedName>
</protein>
<proteinExistence type="predicted"/>
<gene>
    <name evidence="1" type="ORF">DB30_03962</name>
</gene>
<sequence length="192" mass="20722">MVEKSGELHILDLERAKLGPPLAWTGPIEFAAFAPYSTYGDRLALAGGGTLAVFSVFDSEPGVRWSTQDLAGVAFRQDGQALYVGVNRPVPELTLDPFNGELLANEQLDRVVLDRLAAAGLDPTWRWAIEHNGALMRTIDGQALLIARMISPWPRAATSRVSRTGGCWIIIGCGLGRPSRGPCTLWPSWPGG</sequence>
<name>A0A0C2A0P8_9BACT</name>
<comment type="caution">
    <text evidence="1">The sequence shown here is derived from an EMBL/GenBank/DDBJ whole genome shotgun (WGS) entry which is preliminary data.</text>
</comment>
<evidence type="ECO:0000313" key="1">
    <source>
        <dbReference type="EMBL" id="KIG16978.1"/>
    </source>
</evidence>
<evidence type="ECO:0000313" key="2">
    <source>
        <dbReference type="Proteomes" id="UP000031599"/>
    </source>
</evidence>
<organism evidence="1 2">
    <name type="scientific">Enhygromyxa salina</name>
    <dbReference type="NCBI Taxonomy" id="215803"/>
    <lineage>
        <taxon>Bacteria</taxon>
        <taxon>Pseudomonadati</taxon>
        <taxon>Myxococcota</taxon>
        <taxon>Polyangia</taxon>
        <taxon>Nannocystales</taxon>
        <taxon>Nannocystaceae</taxon>
        <taxon>Enhygromyxa</taxon>
    </lineage>
</organism>
<accession>A0A0C2A0P8</accession>
<dbReference type="EMBL" id="JMCC02000030">
    <property type="protein sequence ID" value="KIG16978.1"/>
    <property type="molecule type" value="Genomic_DNA"/>
</dbReference>
<reference evidence="1 2" key="1">
    <citation type="submission" date="2014-12" db="EMBL/GenBank/DDBJ databases">
        <title>Genome assembly of Enhygromyxa salina DSM 15201.</title>
        <authorList>
            <person name="Sharma G."/>
            <person name="Subramanian S."/>
        </authorList>
    </citation>
    <scope>NUCLEOTIDE SEQUENCE [LARGE SCALE GENOMIC DNA]</scope>
    <source>
        <strain evidence="1 2">DSM 15201</strain>
    </source>
</reference>
<dbReference type="AlphaFoldDB" id="A0A0C2A0P8"/>